<dbReference type="Proteomes" id="UP001236369">
    <property type="component" value="Unassembled WGS sequence"/>
</dbReference>
<dbReference type="HAMAP" id="MF_01161">
    <property type="entry name" value="tRNA_Ile_lys_synt"/>
    <property type="match status" value="1"/>
</dbReference>
<organism evidence="9 10">
    <name type="scientific">Methylobacterium persicinum</name>
    <dbReference type="NCBI Taxonomy" id="374426"/>
    <lineage>
        <taxon>Bacteria</taxon>
        <taxon>Pseudomonadati</taxon>
        <taxon>Pseudomonadota</taxon>
        <taxon>Alphaproteobacteria</taxon>
        <taxon>Hyphomicrobiales</taxon>
        <taxon>Methylobacteriaceae</taxon>
        <taxon>Methylobacterium</taxon>
    </lineage>
</organism>
<proteinExistence type="inferred from homology"/>
<dbReference type="Gene3D" id="3.40.50.620">
    <property type="entry name" value="HUPs"/>
    <property type="match status" value="1"/>
</dbReference>
<dbReference type="InterPro" id="IPR012094">
    <property type="entry name" value="tRNA_Ile_lys_synt"/>
</dbReference>
<accession>A0ABU0HJ54</accession>
<comment type="subcellular location">
    <subcellularLocation>
        <location evidence="6">Cytoplasm</location>
    </subcellularLocation>
</comment>
<keyword evidence="2 6" id="KW-0819">tRNA processing</keyword>
<dbReference type="PANTHER" id="PTHR43033:SF1">
    <property type="entry name" value="TRNA(ILE)-LYSIDINE SYNTHASE-RELATED"/>
    <property type="match status" value="1"/>
</dbReference>
<dbReference type="EC" id="6.3.4.19" evidence="6"/>
<comment type="domain">
    <text evidence="6">The N-terminal region contains the highly conserved SGGXDS motif, predicted to be a P-loop motif involved in ATP binding.</text>
</comment>
<comment type="catalytic activity">
    <reaction evidence="5 6">
        <text>cytidine(34) in tRNA(Ile2) + L-lysine + ATP = lysidine(34) in tRNA(Ile2) + AMP + diphosphate + H(+)</text>
        <dbReference type="Rhea" id="RHEA:43744"/>
        <dbReference type="Rhea" id="RHEA-COMP:10625"/>
        <dbReference type="Rhea" id="RHEA-COMP:10670"/>
        <dbReference type="ChEBI" id="CHEBI:15378"/>
        <dbReference type="ChEBI" id="CHEBI:30616"/>
        <dbReference type="ChEBI" id="CHEBI:32551"/>
        <dbReference type="ChEBI" id="CHEBI:33019"/>
        <dbReference type="ChEBI" id="CHEBI:82748"/>
        <dbReference type="ChEBI" id="CHEBI:83665"/>
        <dbReference type="ChEBI" id="CHEBI:456215"/>
        <dbReference type="EC" id="6.3.4.19"/>
    </reaction>
</comment>
<dbReference type="NCBIfam" id="TIGR02432">
    <property type="entry name" value="lysidine_TilS_N"/>
    <property type="match status" value="1"/>
</dbReference>
<dbReference type="InterPro" id="IPR012795">
    <property type="entry name" value="tRNA_Ile_lys_synt_N"/>
</dbReference>
<comment type="similarity">
    <text evidence="6">Belongs to the tRNA(Ile)-lysidine synthase family.</text>
</comment>
<dbReference type="GO" id="GO:0032267">
    <property type="term" value="F:tRNA(Ile)-lysidine synthase activity"/>
    <property type="evidence" value="ECO:0007669"/>
    <property type="project" value="UniProtKB-EC"/>
</dbReference>
<protein>
    <recommendedName>
        <fullName evidence="6">tRNA(Ile)-lysidine synthase</fullName>
        <ecNumber evidence="6">6.3.4.19</ecNumber>
    </recommendedName>
    <alternativeName>
        <fullName evidence="6">tRNA(Ile)-2-lysyl-cytidine synthase</fullName>
    </alternativeName>
    <alternativeName>
        <fullName evidence="6">tRNA(Ile)-lysidine synthetase</fullName>
    </alternativeName>
</protein>
<dbReference type="PANTHER" id="PTHR43033">
    <property type="entry name" value="TRNA(ILE)-LYSIDINE SYNTHASE-RELATED"/>
    <property type="match status" value="1"/>
</dbReference>
<feature type="domain" description="tRNA(Ile)-lysidine/2-thiocytidine synthase N-terminal" evidence="8">
    <location>
        <begin position="24"/>
        <end position="201"/>
    </location>
</feature>
<evidence type="ECO:0000259" key="8">
    <source>
        <dbReference type="Pfam" id="PF01171"/>
    </source>
</evidence>
<feature type="binding site" evidence="6">
    <location>
        <begin position="29"/>
        <end position="34"/>
    </location>
    <ligand>
        <name>ATP</name>
        <dbReference type="ChEBI" id="CHEBI:30616"/>
    </ligand>
</feature>
<evidence type="ECO:0000256" key="2">
    <source>
        <dbReference type="ARBA" id="ARBA00022694"/>
    </source>
</evidence>
<gene>
    <name evidence="6" type="primary">tilS</name>
    <name evidence="9" type="ORF">QO016_001848</name>
</gene>
<evidence type="ECO:0000313" key="9">
    <source>
        <dbReference type="EMBL" id="MDQ0442354.1"/>
    </source>
</evidence>
<dbReference type="CDD" id="cd01992">
    <property type="entry name" value="TilS_N"/>
    <property type="match status" value="1"/>
</dbReference>
<keyword evidence="4 6" id="KW-0067">ATP-binding</keyword>
<name>A0ABU0HJ54_9HYPH</name>
<evidence type="ECO:0000256" key="7">
    <source>
        <dbReference type="SAM" id="MobiDB-lite"/>
    </source>
</evidence>
<dbReference type="Pfam" id="PF01171">
    <property type="entry name" value="ATP_bind_3"/>
    <property type="match status" value="1"/>
</dbReference>
<dbReference type="InterPro" id="IPR014729">
    <property type="entry name" value="Rossmann-like_a/b/a_fold"/>
</dbReference>
<keyword evidence="1 6" id="KW-0436">Ligase</keyword>
<evidence type="ECO:0000256" key="5">
    <source>
        <dbReference type="ARBA" id="ARBA00048539"/>
    </source>
</evidence>
<dbReference type="EMBL" id="JAUSVV010000003">
    <property type="protein sequence ID" value="MDQ0442354.1"/>
    <property type="molecule type" value="Genomic_DNA"/>
</dbReference>
<evidence type="ECO:0000256" key="4">
    <source>
        <dbReference type="ARBA" id="ARBA00022840"/>
    </source>
</evidence>
<evidence type="ECO:0000313" key="10">
    <source>
        <dbReference type="Proteomes" id="UP001236369"/>
    </source>
</evidence>
<evidence type="ECO:0000256" key="3">
    <source>
        <dbReference type="ARBA" id="ARBA00022741"/>
    </source>
</evidence>
<dbReference type="SUPFAM" id="SSF52402">
    <property type="entry name" value="Adenine nucleotide alpha hydrolases-like"/>
    <property type="match status" value="1"/>
</dbReference>
<keyword evidence="3 6" id="KW-0547">Nucleotide-binding</keyword>
<evidence type="ECO:0000256" key="1">
    <source>
        <dbReference type="ARBA" id="ARBA00022598"/>
    </source>
</evidence>
<sequence length="354" mass="36939">MTGPDDPVLDALRPWLRPGRGNVILLAVSGGPDSTALMHAAAVLRSETPLAVATIDHRLRLEAAAEADAVGRAAASLGLPHAILPWVGEKPHTGLQDAARAARYRLLAAHAASLGAELILTAHTRDDQAETVLMRLAAGSALAGLAGMRPERRLGPGLSLGRPFLGLDKAILVHWCEARGIPFVRDPSNTDPRYSRARLRAAAEILAAEGLTNARLARLAERAARDEAALIQAAEDALTAMAVLGDDGAVRLDGLALCALPDAVALRCVDLTIRRAGGAGHRLERLERLVLTGLLPALRAGLPVRRTLAGLIVSTDARGRITLRTAPPRKNAGPAAPATDLLGNADPPAYIGDA</sequence>
<feature type="region of interest" description="Disordered" evidence="7">
    <location>
        <begin position="325"/>
        <end position="347"/>
    </location>
</feature>
<dbReference type="InterPro" id="IPR011063">
    <property type="entry name" value="TilS/TtcA_N"/>
</dbReference>
<reference evidence="9 10" key="1">
    <citation type="submission" date="2023-07" db="EMBL/GenBank/DDBJ databases">
        <title>Genomic Encyclopedia of Type Strains, Phase IV (KMG-IV): sequencing the most valuable type-strain genomes for metagenomic binning, comparative biology and taxonomic classification.</title>
        <authorList>
            <person name="Goeker M."/>
        </authorList>
    </citation>
    <scope>NUCLEOTIDE SEQUENCE [LARGE SCALE GENOMIC DNA]</scope>
    <source>
        <strain evidence="9 10">DSM 19562</strain>
    </source>
</reference>
<comment type="caution">
    <text evidence="9">The sequence shown here is derived from an EMBL/GenBank/DDBJ whole genome shotgun (WGS) entry which is preliminary data.</text>
</comment>
<keyword evidence="10" id="KW-1185">Reference proteome</keyword>
<keyword evidence="6" id="KW-0963">Cytoplasm</keyword>
<evidence type="ECO:0000256" key="6">
    <source>
        <dbReference type="HAMAP-Rule" id="MF_01161"/>
    </source>
</evidence>
<comment type="function">
    <text evidence="6">Ligates lysine onto the cytidine present at position 34 of the AUA codon-specific tRNA(Ile) that contains the anticodon CAU, in an ATP-dependent manner. Cytidine is converted to lysidine, thus changing the amino acid specificity of the tRNA from methionine to isoleucine.</text>
</comment>